<evidence type="ECO:0000313" key="3">
    <source>
        <dbReference type="EMBL" id="AOT69619.1"/>
    </source>
</evidence>
<protein>
    <recommendedName>
        <fullName evidence="2">DUF4367 domain-containing protein</fullName>
    </recommendedName>
</protein>
<keyword evidence="1" id="KW-0472">Membrane</keyword>
<dbReference type="Proteomes" id="UP000095743">
    <property type="component" value="Chromosome"/>
</dbReference>
<evidence type="ECO:0000256" key="1">
    <source>
        <dbReference type="SAM" id="Phobius"/>
    </source>
</evidence>
<name>A0A1D8GFE4_9FIRM</name>
<feature type="domain" description="DUF4367" evidence="2">
    <location>
        <begin position="194"/>
        <end position="299"/>
    </location>
</feature>
<feature type="transmembrane region" description="Helical" evidence="1">
    <location>
        <begin position="55"/>
        <end position="77"/>
    </location>
</feature>
<dbReference type="InterPro" id="IPR025377">
    <property type="entry name" value="DUF4367"/>
</dbReference>
<keyword evidence="1" id="KW-1133">Transmembrane helix</keyword>
<accession>A0A1D8GFE4</accession>
<dbReference type="Pfam" id="PF14285">
    <property type="entry name" value="DUF4367"/>
    <property type="match status" value="1"/>
</dbReference>
<keyword evidence="1" id="KW-0812">Transmembrane</keyword>
<dbReference type="AlphaFoldDB" id="A0A1D8GFE4"/>
<sequence>MMNNDELFDITMKEKFKKEVQKIPENINEEFENVLTLIGVKEDENMKRLNKRKRVGAIAASILCLLCASTFIMQTAFAQEIVNQIIRSLSLKNITIFENKDYKWQDKDIPEAAKGKVFDKNKNVIGKITLANKDEMYNVHGEKVLDVEPDGTLVTEALQQQNMEKNRQEHESETLIIHDSGKLNGYTCFDIKLPAYLPEGFEFYSAEFYKDDKGGVYDKGCSLYFMNNKTEDSIFIAQTYVCEETAGETSFDNIEKVKVNGADAILGDEGIVWEYNGIRYLMYTYNLGRTESIKIAKSIR</sequence>
<proteinExistence type="predicted"/>
<evidence type="ECO:0000259" key="2">
    <source>
        <dbReference type="Pfam" id="PF14285"/>
    </source>
</evidence>
<reference evidence="3 4" key="1">
    <citation type="submission" date="2016-09" db="EMBL/GenBank/DDBJ databases">
        <title>Genomic analysis reveals versatility of anaerobic energy metabolism of Geosporobacter ferrireducens IRF9 of phylum Firmicutes.</title>
        <authorList>
            <person name="Kim S.-J."/>
        </authorList>
    </citation>
    <scope>NUCLEOTIDE SEQUENCE [LARGE SCALE GENOMIC DNA]</scope>
    <source>
        <strain evidence="3 4">IRF9</strain>
    </source>
</reference>
<gene>
    <name evidence="3" type="ORF">Gferi_08535</name>
</gene>
<dbReference type="EMBL" id="CP017269">
    <property type="protein sequence ID" value="AOT69619.1"/>
    <property type="molecule type" value="Genomic_DNA"/>
</dbReference>
<dbReference type="KEGG" id="gfe:Gferi_08535"/>
<dbReference type="STRING" id="1424294.Gferi_08535"/>
<keyword evidence="4" id="KW-1185">Reference proteome</keyword>
<organism evidence="3 4">
    <name type="scientific">Geosporobacter ferrireducens</name>
    <dbReference type="NCBI Taxonomy" id="1424294"/>
    <lineage>
        <taxon>Bacteria</taxon>
        <taxon>Bacillati</taxon>
        <taxon>Bacillota</taxon>
        <taxon>Clostridia</taxon>
        <taxon>Peptostreptococcales</taxon>
        <taxon>Thermotaleaceae</taxon>
        <taxon>Geosporobacter</taxon>
    </lineage>
</organism>
<evidence type="ECO:0000313" key="4">
    <source>
        <dbReference type="Proteomes" id="UP000095743"/>
    </source>
</evidence>
<dbReference type="RefSeq" id="WP_069975504.1">
    <property type="nucleotide sequence ID" value="NZ_CP017269.1"/>
</dbReference>